<sequence length="61" mass="6629">MNSPNSVRQSGQASIEYAVVCAALAFALGVGMVDNNSVLWQLIEAFKLAYQKYSYSLSLPL</sequence>
<keyword evidence="1" id="KW-1133">Transmembrane helix</keyword>
<organism evidence="2 3">
    <name type="scientific">Paraherbaspirillum soli</name>
    <dbReference type="NCBI Taxonomy" id="631222"/>
    <lineage>
        <taxon>Bacteria</taxon>
        <taxon>Pseudomonadati</taxon>
        <taxon>Pseudomonadota</taxon>
        <taxon>Betaproteobacteria</taxon>
        <taxon>Burkholderiales</taxon>
        <taxon>Oxalobacteraceae</taxon>
        <taxon>Paraherbaspirillum</taxon>
    </lineage>
</organism>
<name>A0ABW0MDE5_9BURK</name>
<keyword evidence="1" id="KW-0472">Membrane</keyword>
<feature type="transmembrane region" description="Helical" evidence="1">
    <location>
        <begin position="15"/>
        <end position="33"/>
    </location>
</feature>
<protein>
    <recommendedName>
        <fullName evidence="4">Flp family type IVb pilin</fullName>
    </recommendedName>
</protein>
<evidence type="ECO:0000256" key="1">
    <source>
        <dbReference type="SAM" id="Phobius"/>
    </source>
</evidence>
<accession>A0ABW0MDE5</accession>
<reference evidence="3" key="1">
    <citation type="journal article" date="2019" name="Int. J. Syst. Evol. Microbiol.">
        <title>The Global Catalogue of Microorganisms (GCM) 10K type strain sequencing project: providing services to taxonomists for standard genome sequencing and annotation.</title>
        <authorList>
            <consortium name="The Broad Institute Genomics Platform"/>
            <consortium name="The Broad Institute Genome Sequencing Center for Infectious Disease"/>
            <person name="Wu L."/>
            <person name="Ma J."/>
        </authorList>
    </citation>
    <scope>NUCLEOTIDE SEQUENCE [LARGE SCALE GENOMIC DNA]</scope>
    <source>
        <strain evidence="3">JCM 17066</strain>
    </source>
</reference>
<dbReference type="EMBL" id="JBHSMT010000027">
    <property type="protein sequence ID" value="MFC5475466.1"/>
    <property type="molecule type" value="Genomic_DNA"/>
</dbReference>
<evidence type="ECO:0000313" key="2">
    <source>
        <dbReference type="EMBL" id="MFC5475466.1"/>
    </source>
</evidence>
<comment type="caution">
    <text evidence="2">The sequence shown here is derived from an EMBL/GenBank/DDBJ whole genome shotgun (WGS) entry which is preliminary data.</text>
</comment>
<keyword evidence="3" id="KW-1185">Reference proteome</keyword>
<proteinExistence type="predicted"/>
<gene>
    <name evidence="2" type="ORF">ACFPM8_16010</name>
</gene>
<keyword evidence="1" id="KW-0812">Transmembrane</keyword>
<dbReference type="Proteomes" id="UP001596045">
    <property type="component" value="Unassembled WGS sequence"/>
</dbReference>
<evidence type="ECO:0008006" key="4">
    <source>
        <dbReference type="Google" id="ProtNLM"/>
    </source>
</evidence>
<dbReference type="RefSeq" id="WP_378998786.1">
    <property type="nucleotide sequence ID" value="NZ_JBHSMT010000027.1"/>
</dbReference>
<evidence type="ECO:0000313" key="3">
    <source>
        <dbReference type="Proteomes" id="UP001596045"/>
    </source>
</evidence>